<name>A0A6C2U5T9_PONDE</name>
<keyword evidence="3" id="KW-0436">Ligase</keyword>
<dbReference type="Gene3D" id="3.40.50.12780">
    <property type="entry name" value="N-terminal domain of ligase-like"/>
    <property type="match status" value="1"/>
</dbReference>
<dbReference type="EMBL" id="CAAHFG010000002">
    <property type="protein sequence ID" value="VGO15442.1"/>
    <property type="molecule type" value="Genomic_DNA"/>
</dbReference>
<dbReference type="Pfam" id="PF00501">
    <property type="entry name" value="AMP-binding"/>
    <property type="match status" value="1"/>
</dbReference>
<evidence type="ECO:0000259" key="2">
    <source>
        <dbReference type="Pfam" id="PF00501"/>
    </source>
</evidence>
<dbReference type="GO" id="GO:0016020">
    <property type="term" value="C:membrane"/>
    <property type="evidence" value="ECO:0007669"/>
    <property type="project" value="TreeGrafter"/>
</dbReference>
<evidence type="ECO:0000313" key="3">
    <source>
        <dbReference type="EMBL" id="VGO15442.1"/>
    </source>
</evidence>
<protein>
    <submittedName>
        <fullName evidence="3">Long-chain-fatty-acid--CoA ligase</fullName>
    </submittedName>
</protein>
<proteinExistence type="predicted"/>
<feature type="domain" description="AMP-dependent synthetase/ligase" evidence="2">
    <location>
        <begin position="8"/>
        <end position="400"/>
    </location>
</feature>
<evidence type="ECO:0000256" key="1">
    <source>
        <dbReference type="ARBA" id="ARBA00024484"/>
    </source>
</evidence>
<dbReference type="PANTHER" id="PTHR43272:SF52">
    <property type="entry name" value="AMP-DEPENDENT SYNTHETASE_LIGASE DOMAIN-CONTAINING PROTEIN"/>
    <property type="match status" value="1"/>
</dbReference>
<dbReference type="InterPro" id="IPR000873">
    <property type="entry name" value="AMP-dep_synth/lig_dom"/>
</dbReference>
<accession>A0A6C2U5T9</accession>
<dbReference type="InterPro" id="IPR042099">
    <property type="entry name" value="ANL_N_sf"/>
</dbReference>
<dbReference type="Gene3D" id="3.30.300.30">
    <property type="match status" value="1"/>
</dbReference>
<dbReference type="RefSeq" id="WP_136081006.1">
    <property type="nucleotide sequence ID" value="NZ_CAAHFG010000002.1"/>
</dbReference>
<organism evidence="3 4">
    <name type="scientific">Pontiella desulfatans</name>
    <dbReference type="NCBI Taxonomy" id="2750659"/>
    <lineage>
        <taxon>Bacteria</taxon>
        <taxon>Pseudomonadati</taxon>
        <taxon>Kiritimatiellota</taxon>
        <taxon>Kiritimatiellia</taxon>
        <taxon>Kiritimatiellales</taxon>
        <taxon>Pontiellaceae</taxon>
        <taxon>Pontiella</taxon>
    </lineage>
</organism>
<evidence type="ECO:0000313" key="4">
    <source>
        <dbReference type="Proteomes" id="UP000366872"/>
    </source>
</evidence>
<dbReference type="AlphaFoldDB" id="A0A6C2U5T9"/>
<dbReference type="GO" id="GO:0004467">
    <property type="term" value="F:long-chain fatty acid-CoA ligase activity"/>
    <property type="evidence" value="ECO:0007669"/>
    <property type="project" value="UniProtKB-EC"/>
</dbReference>
<dbReference type="InterPro" id="IPR045851">
    <property type="entry name" value="AMP-bd_C_sf"/>
</dbReference>
<sequence>MTIKDCLNRAANESPDDIALRFKQDGQWTTINYGQLRERVWHVSEMLARLGVVEGDRVAIYRENSPEWFEIYHGIVGIGAIAVPVDAKLREQEVAHIFHDCGVSVVFASCRFAEILAGMKERLRDLRAIVMLDIDERNQHLCDKVDHHTYKGLWQEVAERAMAEGRAFGRMSPTASSPASFIYTSGTTGRQKGAVLTHHNFMSNVDSIDRAVHFTKEDNLVLILPLHHSFAFTTTVLLPVYKHCQVTLVENLKTIKANMAETAPTVMLAVPLLLEKMLARVLDGINSKKIAKLMYDYGLAKVVGKKVKDGLGGALRLVVSGGAPISPATLLGWGKLGFCIVEGYGITETAPVLAVNPPGKPRVGTVGRPLPGVSIEIRNPNPEGVGEIVARGENVMQGYWNNPAETAKVLVDGWYHTGDLGYFDEKGYLVISGRKKSLIVNREGKNIYPEEVERQVLKSTYVLECLAMGYREPGEDTGERVGLIVVPNLEVFDAMEEEGGERLTDGQIEELVRSDIRQQLAALSDYKRPRKIEVRFEEFEKTTTQKIKRYLYAIDTAGN</sequence>
<dbReference type="PANTHER" id="PTHR43272">
    <property type="entry name" value="LONG-CHAIN-FATTY-ACID--COA LIGASE"/>
    <property type="match status" value="1"/>
</dbReference>
<comment type="catalytic activity">
    <reaction evidence="1">
        <text>a long-chain fatty acid + ATP + CoA = a long-chain fatty acyl-CoA + AMP + diphosphate</text>
        <dbReference type="Rhea" id="RHEA:15421"/>
        <dbReference type="ChEBI" id="CHEBI:30616"/>
        <dbReference type="ChEBI" id="CHEBI:33019"/>
        <dbReference type="ChEBI" id="CHEBI:57287"/>
        <dbReference type="ChEBI" id="CHEBI:57560"/>
        <dbReference type="ChEBI" id="CHEBI:83139"/>
        <dbReference type="ChEBI" id="CHEBI:456215"/>
        <dbReference type="EC" id="6.2.1.3"/>
    </reaction>
    <physiologicalReaction direction="left-to-right" evidence="1">
        <dbReference type="Rhea" id="RHEA:15422"/>
    </physiologicalReaction>
</comment>
<dbReference type="Proteomes" id="UP000366872">
    <property type="component" value="Unassembled WGS sequence"/>
</dbReference>
<keyword evidence="4" id="KW-1185">Reference proteome</keyword>
<dbReference type="SUPFAM" id="SSF56801">
    <property type="entry name" value="Acetyl-CoA synthetase-like"/>
    <property type="match status" value="1"/>
</dbReference>
<reference evidence="3 4" key="1">
    <citation type="submission" date="2019-04" db="EMBL/GenBank/DDBJ databases">
        <authorList>
            <person name="Van Vliet M D."/>
        </authorList>
    </citation>
    <scope>NUCLEOTIDE SEQUENCE [LARGE SCALE GENOMIC DNA]</scope>
    <source>
        <strain evidence="3 4">F1</strain>
    </source>
</reference>
<gene>
    <name evidence="3" type="primary">lcfB_2</name>
    <name evidence="3" type="ORF">PDESU_04025</name>
</gene>